<reference evidence="1" key="1">
    <citation type="submission" date="2023-02" db="EMBL/GenBank/DDBJ databases">
        <title>Kitasatospora phosalacinea NBRC 14362.</title>
        <authorList>
            <person name="Ichikawa N."/>
            <person name="Sato H."/>
            <person name="Tonouchi N."/>
        </authorList>
    </citation>
    <scope>NUCLEOTIDE SEQUENCE</scope>
    <source>
        <strain evidence="1">NBRC 14362</strain>
    </source>
</reference>
<dbReference type="EMBL" id="BSRX01000046">
    <property type="protein sequence ID" value="GLW58050.1"/>
    <property type="molecule type" value="Genomic_DNA"/>
</dbReference>
<dbReference type="InterPro" id="IPR010982">
    <property type="entry name" value="Lambda_DNA-bd_dom_sf"/>
</dbReference>
<sequence>MTATVQSRLNDLFAAHRHPSEGREFTNKEIADRTAAWAEANGGTAVSASLIQKLRVGGKTNPTANTLWALAKGGFGVRPSFLLGDDEPEEAPAATTPAAPEDVEKMIKDGPAANLAFRASGLSVESLSTIARMVEIARAAEGLDSGSTG</sequence>
<organism evidence="1 2">
    <name type="scientific">Kitasatospora phosalacinea</name>
    <dbReference type="NCBI Taxonomy" id="2065"/>
    <lineage>
        <taxon>Bacteria</taxon>
        <taxon>Bacillati</taxon>
        <taxon>Actinomycetota</taxon>
        <taxon>Actinomycetes</taxon>
        <taxon>Kitasatosporales</taxon>
        <taxon>Streptomycetaceae</taxon>
        <taxon>Kitasatospora</taxon>
    </lineage>
</organism>
<name>A0A9W6USY8_9ACTN</name>
<dbReference type="GO" id="GO:0003677">
    <property type="term" value="F:DNA binding"/>
    <property type="evidence" value="ECO:0007669"/>
    <property type="project" value="InterPro"/>
</dbReference>
<dbReference type="OrthoDB" id="2679623at2"/>
<evidence type="ECO:0000313" key="1">
    <source>
        <dbReference type="EMBL" id="GLW58050.1"/>
    </source>
</evidence>
<accession>A0A9W6USY8</accession>
<evidence type="ECO:0008006" key="3">
    <source>
        <dbReference type="Google" id="ProtNLM"/>
    </source>
</evidence>
<dbReference type="AlphaFoldDB" id="A0A9W6USY8"/>
<dbReference type="Gene3D" id="1.10.260.40">
    <property type="entry name" value="lambda repressor-like DNA-binding domains"/>
    <property type="match status" value="1"/>
</dbReference>
<comment type="caution">
    <text evidence="1">The sequence shown here is derived from an EMBL/GenBank/DDBJ whole genome shotgun (WGS) entry which is preliminary data.</text>
</comment>
<protein>
    <recommendedName>
        <fullName evidence="3">XRE family transcriptional regulator</fullName>
    </recommendedName>
</protein>
<dbReference type="RefSeq" id="WP_051777352.1">
    <property type="nucleotide sequence ID" value="NZ_BSRX01000046.1"/>
</dbReference>
<proteinExistence type="predicted"/>
<dbReference type="Proteomes" id="UP001165143">
    <property type="component" value="Unassembled WGS sequence"/>
</dbReference>
<evidence type="ECO:0000313" key="2">
    <source>
        <dbReference type="Proteomes" id="UP001165143"/>
    </source>
</evidence>
<gene>
    <name evidence="1" type="ORF">Kpho01_60610</name>
</gene>